<dbReference type="Proteomes" id="UP001596422">
    <property type="component" value="Unassembled WGS sequence"/>
</dbReference>
<name>A0ABW2A999_9GAMM</name>
<sequence length="122" mass="13518">MPKLSDHFRLKKPCQNCPFRIEGAIELAPGRLEGIVKDIVENDMTTFHCHKTVHSKNGGEWDEEGNYVASGQEAMCAGAAAYLMKVGRPTVAMRMAFAVGDATVNDWDEAQFMIIDPWEGES</sequence>
<reference evidence="2" key="1">
    <citation type="journal article" date="2019" name="Int. J. Syst. Evol. Microbiol.">
        <title>The Global Catalogue of Microorganisms (GCM) 10K type strain sequencing project: providing services to taxonomists for standard genome sequencing and annotation.</title>
        <authorList>
            <consortium name="The Broad Institute Genomics Platform"/>
            <consortium name="The Broad Institute Genome Sequencing Center for Infectious Disease"/>
            <person name="Wu L."/>
            <person name="Ma J."/>
        </authorList>
    </citation>
    <scope>NUCLEOTIDE SEQUENCE [LARGE SCALE GENOMIC DNA]</scope>
    <source>
        <strain evidence="2">NBRC 111756</strain>
    </source>
</reference>
<evidence type="ECO:0000313" key="2">
    <source>
        <dbReference type="Proteomes" id="UP001596422"/>
    </source>
</evidence>
<dbReference type="RefSeq" id="WP_379913676.1">
    <property type="nucleotide sequence ID" value="NZ_JBHSWE010000002.1"/>
</dbReference>
<accession>A0ABW2A999</accession>
<organism evidence="1 2">
    <name type="scientific">Marinobacterium aestuariivivens</name>
    <dbReference type="NCBI Taxonomy" id="1698799"/>
    <lineage>
        <taxon>Bacteria</taxon>
        <taxon>Pseudomonadati</taxon>
        <taxon>Pseudomonadota</taxon>
        <taxon>Gammaproteobacteria</taxon>
        <taxon>Oceanospirillales</taxon>
        <taxon>Oceanospirillaceae</taxon>
        <taxon>Marinobacterium</taxon>
    </lineage>
</organism>
<proteinExistence type="predicted"/>
<evidence type="ECO:0000313" key="1">
    <source>
        <dbReference type="EMBL" id="MFC6674062.1"/>
    </source>
</evidence>
<protein>
    <submittedName>
        <fullName evidence="1">Uncharacterized protein</fullName>
    </submittedName>
</protein>
<gene>
    <name evidence="1" type="ORF">ACFQDL_31170</name>
</gene>
<comment type="caution">
    <text evidence="1">The sequence shown here is derived from an EMBL/GenBank/DDBJ whole genome shotgun (WGS) entry which is preliminary data.</text>
</comment>
<dbReference type="EMBL" id="JBHSWE010000002">
    <property type="protein sequence ID" value="MFC6674062.1"/>
    <property type="molecule type" value="Genomic_DNA"/>
</dbReference>
<keyword evidence="2" id="KW-1185">Reference proteome</keyword>